<reference evidence="12" key="1">
    <citation type="submission" date="2022-04" db="EMBL/GenBank/DDBJ databases">
        <title>Carnegiea gigantea Genome sequencing and assembly v2.</title>
        <authorList>
            <person name="Copetti D."/>
            <person name="Sanderson M.J."/>
            <person name="Burquez A."/>
            <person name="Wojciechowski M.F."/>
        </authorList>
    </citation>
    <scope>NUCLEOTIDE SEQUENCE</scope>
    <source>
        <strain evidence="12">SGP5-SGP5p</strain>
        <tissue evidence="12">Aerial part</tissue>
    </source>
</reference>
<dbReference type="GO" id="GO:0005634">
    <property type="term" value="C:nucleus"/>
    <property type="evidence" value="ECO:0007669"/>
    <property type="project" value="UniProtKB-SubCell"/>
</dbReference>
<dbReference type="Pfam" id="PF02469">
    <property type="entry name" value="Fasciclin"/>
    <property type="match status" value="1"/>
</dbReference>
<dbReference type="InterPro" id="IPR000782">
    <property type="entry name" value="FAS1_domain"/>
</dbReference>
<keyword evidence="6 7" id="KW-0927">Auxin signaling pathway</keyword>
<dbReference type="AlphaFoldDB" id="A0A9Q1QK51"/>
<comment type="function">
    <text evidence="7">Aux/IAA proteins are short-lived transcriptional factors that function as repressors of early auxin response genes at low auxin concentrations.</text>
</comment>
<keyword evidence="13" id="KW-1185">Reference proteome</keyword>
<protein>
    <recommendedName>
        <fullName evidence="7">Auxin-responsive protein</fullName>
    </recommendedName>
</protein>
<evidence type="ECO:0000256" key="1">
    <source>
        <dbReference type="ARBA" id="ARBA00004123"/>
    </source>
</evidence>
<evidence type="ECO:0000256" key="5">
    <source>
        <dbReference type="ARBA" id="ARBA00023242"/>
    </source>
</evidence>
<dbReference type="Pfam" id="PF02309">
    <property type="entry name" value="AUX_IAA"/>
    <property type="match status" value="1"/>
</dbReference>
<dbReference type="Proteomes" id="UP001153076">
    <property type="component" value="Unassembled WGS sequence"/>
</dbReference>
<dbReference type="Gene3D" id="2.30.180.10">
    <property type="entry name" value="FAS1 domain"/>
    <property type="match status" value="1"/>
</dbReference>
<dbReference type="InterPro" id="IPR053793">
    <property type="entry name" value="PB1-like"/>
</dbReference>
<dbReference type="PANTHER" id="PTHR33985:SF17">
    <property type="entry name" value="FASCICLIN-LIKE ARABINOGALACTAN PROTEIN 20"/>
    <property type="match status" value="1"/>
</dbReference>
<comment type="caution">
    <text evidence="12">The sequence shown here is derived from an EMBL/GenBank/DDBJ whole genome shotgun (WGS) entry which is preliminary data.</text>
</comment>
<dbReference type="PANTHER" id="PTHR33985">
    <property type="entry name" value="OS02G0491300 PROTEIN-RELATED"/>
    <property type="match status" value="1"/>
</dbReference>
<dbReference type="PROSITE" id="PS50213">
    <property type="entry name" value="FAS1"/>
    <property type="match status" value="1"/>
</dbReference>
<evidence type="ECO:0000256" key="7">
    <source>
        <dbReference type="RuleBase" id="RU004549"/>
    </source>
</evidence>
<feature type="domain" description="PB1" evidence="11">
    <location>
        <begin position="449"/>
        <end position="541"/>
    </location>
</feature>
<dbReference type="InterPro" id="IPR036378">
    <property type="entry name" value="FAS1_dom_sf"/>
</dbReference>
<feature type="domain" description="FAS1" evidence="10">
    <location>
        <begin position="193"/>
        <end position="321"/>
    </location>
</feature>
<evidence type="ECO:0000313" key="13">
    <source>
        <dbReference type="Proteomes" id="UP001153076"/>
    </source>
</evidence>
<dbReference type="Gene3D" id="3.10.20.90">
    <property type="entry name" value="Phosphatidylinositol 3-kinase Catalytic Subunit, Chain A, domain 1"/>
    <property type="match status" value="1"/>
</dbReference>
<dbReference type="InterPro" id="IPR033389">
    <property type="entry name" value="AUX/IAA_dom"/>
</dbReference>
<dbReference type="SMART" id="SM00554">
    <property type="entry name" value="FAS1"/>
    <property type="match status" value="2"/>
</dbReference>
<evidence type="ECO:0000256" key="2">
    <source>
        <dbReference type="ARBA" id="ARBA00007843"/>
    </source>
</evidence>
<evidence type="ECO:0000259" key="11">
    <source>
        <dbReference type="PROSITE" id="PS51745"/>
    </source>
</evidence>
<dbReference type="InterPro" id="IPR052806">
    <property type="entry name" value="Fasciclin-like_AGP"/>
</dbReference>
<keyword evidence="4 7" id="KW-0804">Transcription</keyword>
<dbReference type="OrthoDB" id="1900465at2759"/>
<evidence type="ECO:0000256" key="4">
    <source>
        <dbReference type="ARBA" id="ARBA00023163"/>
    </source>
</evidence>
<evidence type="ECO:0000256" key="6">
    <source>
        <dbReference type="ARBA" id="ARBA00023294"/>
    </source>
</evidence>
<comment type="similarity">
    <text evidence="7">Belongs to the Aux/IAA family.</text>
</comment>
<evidence type="ECO:0000256" key="8">
    <source>
        <dbReference type="SAM" id="MobiDB-lite"/>
    </source>
</evidence>
<feature type="chain" id="PRO_5040204295" description="Auxin-responsive protein" evidence="9">
    <location>
        <begin position="28"/>
        <end position="541"/>
    </location>
</feature>
<evidence type="ECO:0000259" key="10">
    <source>
        <dbReference type="PROSITE" id="PS50213"/>
    </source>
</evidence>
<keyword evidence="9" id="KW-0732">Signal</keyword>
<sequence>MAMASTTLYLSLSLLIFSLLHLPLASSISDAIISTATDTLSTAGFTAMSLTLSLISKTLTISDVPSATIFTPSDESFFLSLSSGQPPLSLLQLHFCPRFYSSSDLHSLSYGAQLPTFLPQKTLTITTTTTASSQISINGVNLTSNSPLFDDGYLAIFPIERFFNPNFTTVFTPSPSPSPTQTGLECPEPRSGSYGKVPAALRSKGYSAMAALLELQLLGLNGGQTSGITVFAPSDDAMEGEFGTYTNWGRVFRRHVVPCQLYFEDLVGFDDGSVLSTFLEGFVINVTQSDGALLLNGEITVDFPDFVRGDGVVVHGVSGILSVPEMLSEREAAADSPDHAPTESCSRTQPLPEEQGTMNSNMAGFLFNSSAFESVYHHVKEDDGFIDLGLTSHSVNLDSAIVPGEYSELIQLPHNLNELNLKDPNMGHSRRNQEKCGEDLEGVQSRERWAYVKVNMDGVIVGRKICLVDVAGYSSLALHLEDMFGRLSQSGLRLFQAGSEFILFYKDAEENWRPAGDVPWKDFVDSVKRIRIVRKSNLILS</sequence>
<dbReference type="SUPFAM" id="SSF54277">
    <property type="entry name" value="CAD &amp; PB1 domains"/>
    <property type="match status" value="1"/>
</dbReference>
<keyword evidence="7" id="KW-0678">Repressor</keyword>
<keyword evidence="5 7" id="KW-0539">Nucleus</keyword>
<comment type="similarity">
    <text evidence="2">Belongs to the fasciclin-like AGP family.</text>
</comment>
<evidence type="ECO:0000256" key="3">
    <source>
        <dbReference type="ARBA" id="ARBA00023015"/>
    </source>
</evidence>
<feature type="region of interest" description="Disordered" evidence="8">
    <location>
        <begin position="330"/>
        <end position="356"/>
    </location>
</feature>
<dbReference type="EMBL" id="JAKOGI010000075">
    <property type="protein sequence ID" value="KAJ8445633.1"/>
    <property type="molecule type" value="Genomic_DNA"/>
</dbReference>
<proteinExistence type="inferred from homology"/>
<accession>A0A9Q1QK51</accession>
<evidence type="ECO:0000313" key="12">
    <source>
        <dbReference type="EMBL" id="KAJ8445633.1"/>
    </source>
</evidence>
<comment type="subcellular location">
    <subcellularLocation>
        <location evidence="1 7">Nucleus</location>
    </subcellularLocation>
</comment>
<gene>
    <name evidence="12" type="ORF">Cgig2_018574</name>
</gene>
<dbReference type="PROSITE" id="PS51745">
    <property type="entry name" value="PB1"/>
    <property type="match status" value="1"/>
</dbReference>
<feature type="signal peptide" evidence="9">
    <location>
        <begin position="1"/>
        <end position="27"/>
    </location>
</feature>
<evidence type="ECO:0000256" key="9">
    <source>
        <dbReference type="SAM" id="SignalP"/>
    </source>
</evidence>
<organism evidence="12 13">
    <name type="scientific">Carnegiea gigantea</name>
    <dbReference type="NCBI Taxonomy" id="171969"/>
    <lineage>
        <taxon>Eukaryota</taxon>
        <taxon>Viridiplantae</taxon>
        <taxon>Streptophyta</taxon>
        <taxon>Embryophyta</taxon>
        <taxon>Tracheophyta</taxon>
        <taxon>Spermatophyta</taxon>
        <taxon>Magnoliopsida</taxon>
        <taxon>eudicotyledons</taxon>
        <taxon>Gunneridae</taxon>
        <taxon>Pentapetalae</taxon>
        <taxon>Caryophyllales</taxon>
        <taxon>Cactineae</taxon>
        <taxon>Cactaceae</taxon>
        <taxon>Cactoideae</taxon>
        <taxon>Echinocereeae</taxon>
        <taxon>Carnegiea</taxon>
    </lineage>
</organism>
<dbReference type="GO" id="GO:0009734">
    <property type="term" value="P:auxin-activated signaling pathway"/>
    <property type="evidence" value="ECO:0007669"/>
    <property type="project" value="UniProtKB-UniRule"/>
</dbReference>
<feature type="compositionally biased region" description="Basic and acidic residues" evidence="8">
    <location>
        <begin position="330"/>
        <end position="341"/>
    </location>
</feature>
<keyword evidence="3 7" id="KW-0805">Transcription regulation</keyword>
<dbReference type="SUPFAM" id="SSF82153">
    <property type="entry name" value="FAS1 domain"/>
    <property type="match status" value="2"/>
</dbReference>
<comment type="subunit">
    <text evidence="7">Homodimers and heterodimers.</text>
</comment>
<name>A0A9Q1QK51_9CARY</name>